<dbReference type="KEGG" id="fax:FUAX_55200"/>
<sequence length="186" mass="22345">MEDIKAKLKQRDRSAYRFLFERYYEPLVLYAERFLADRDQSEDLVQEMFLYLWKEGGSLDIRSSLEAYLFRMTRNRSFKVLKKLKIIDGITDLETLERRTELWNMQTHSFDSEAKNKKESQLMEVLNSFPEKMKEIMKLRFVYDYKYKEIAEELGISENTVKTQLKRAKEKISGEHFLPLLCILAL</sequence>
<evidence type="ECO:0000256" key="4">
    <source>
        <dbReference type="ARBA" id="ARBA00023163"/>
    </source>
</evidence>
<keyword evidence="3" id="KW-0731">Sigma factor</keyword>
<dbReference type="Pfam" id="PF04542">
    <property type="entry name" value="Sigma70_r2"/>
    <property type="match status" value="1"/>
</dbReference>
<gene>
    <name evidence="7" type="ORF">FUAX_55200</name>
</gene>
<evidence type="ECO:0000313" key="7">
    <source>
        <dbReference type="EMBL" id="BDD13088.1"/>
    </source>
</evidence>
<dbReference type="NCBIfam" id="TIGR02937">
    <property type="entry name" value="sigma70-ECF"/>
    <property type="match status" value="1"/>
</dbReference>
<keyword evidence="2" id="KW-0805">Transcription regulation</keyword>
<reference evidence="7 8" key="1">
    <citation type="submission" date="2021-12" db="EMBL/GenBank/DDBJ databases">
        <title>Genome sequencing of bacteria with rrn-lacking chromosome and rrn-plasmid.</title>
        <authorList>
            <person name="Anda M."/>
            <person name="Iwasaki W."/>
        </authorList>
    </citation>
    <scope>NUCLEOTIDE SEQUENCE [LARGE SCALE GENOMIC DNA]</scope>
    <source>
        <strain evidence="7 8">DSM 100852</strain>
        <plasmid evidence="7 8">pFA11</plasmid>
    </source>
</reference>
<dbReference type="GO" id="GO:0006352">
    <property type="term" value="P:DNA-templated transcription initiation"/>
    <property type="evidence" value="ECO:0007669"/>
    <property type="project" value="InterPro"/>
</dbReference>
<evidence type="ECO:0000259" key="5">
    <source>
        <dbReference type="Pfam" id="PF04542"/>
    </source>
</evidence>
<organism evidence="7 8">
    <name type="scientific">Fulvitalea axinellae</name>
    <dbReference type="NCBI Taxonomy" id="1182444"/>
    <lineage>
        <taxon>Bacteria</taxon>
        <taxon>Pseudomonadati</taxon>
        <taxon>Bacteroidota</taxon>
        <taxon>Cytophagia</taxon>
        <taxon>Cytophagales</taxon>
        <taxon>Persicobacteraceae</taxon>
        <taxon>Fulvitalea</taxon>
    </lineage>
</organism>
<geneLocation type="plasmid" evidence="7 8">
    <name>pFA11</name>
</geneLocation>
<dbReference type="Proteomes" id="UP001348817">
    <property type="component" value="Plasmid pFA11"/>
</dbReference>
<dbReference type="InterPro" id="IPR007627">
    <property type="entry name" value="RNA_pol_sigma70_r2"/>
</dbReference>
<dbReference type="PANTHER" id="PTHR43133:SF46">
    <property type="entry name" value="RNA POLYMERASE SIGMA-70 FACTOR ECF SUBFAMILY"/>
    <property type="match status" value="1"/>
</dbReference>
<dbReference type="InterPro" id="IPR039425">
    <property type="entry name" value="RNA_pol_sigma-70-like"/>
</dbReference>
<dbReference type="RefSeq" id="WP_338396262.1">
    <property type="nucleotide sequence ID" value="NZ_AP025325.1"/>
</dbReference>
<evidence type="ECO:0000256" key="1">
    <source>
        <dbReference type="ARBA" id="ARBA00010641"/>
    </source>
</evidence>
<protein>
    <submittedName>
        <fullName evidence="7">DNA-directed RNA polymerase sigma-70 factor</fullName>
    </submittedName>
</protein>
<dbReference type="Gene3D" id="1.10.10.10">
    <property type="entry name" value="Winged helix-like DNA-binding domain superfamily/Winged helix DNA-binding domain"/>
    <property type="match status" value="1"/>
</dbReference>
<dbReference type="GO" id="GO:0003677">
    <property type="term" value="F:DNA binding"/>
    <property type="evidence" value="ECO:0007669"/>
    <property type="project" value="InterPro"/>
</dbReference>
<dbReference type="InterPro" id="IPR014284">
    <property type="entry name" value="RNA_pol_sigma-70_dom"/>
</dbReference>
<dbReference type="PANTHER" id="PTHR43133">
    <property type="entry name" value="RNA POLYMERASE ECF-TYPE SIGMA FACTO"/>
    <property type="match status" value="1"/>
</dbReference>
<dbReference type="AlphaFoldDB" id="A0AAU9DAY8"/>
<proteinExistence type="inferred from homology"/>
<feature type="domain" description="RNA polymerase sigma factor 70 region 4 type 2" evidence="6">
    <location>
        <begin position="121"/>
        <end position="172"/>
    </location>
</feature>
<dbReference type="EMBL" id="AP025325">
    <property type="protein sequence ID" value="BDD13088.1"/>
    <property type="molecule type" value="Genomic_DNA"/>
</dbReference>
<feature type="domain" description="RNA polymerase sigma-70 region 2" evidence="5">
    <location>
        <begin position="19"/>
        <end position="83"/>
    </location>
</feature>
<evidence type="ECO:0000256" key="3">
    <source>
        <dbReference type="ARBA" id="ARBA00023082"/>
    </source>
</evidence>
<keyword evidence="7" id="KW-0614">Plasmid</keyword>
<dbReference type="SUPFAM" id="SSF88946">
    <property type="entry name" value="Sigma2 domain of RNA polymerase sigma factors"/>
    <property type="match status" value="1"/>
</dbReference>
<dbReference type="Pfam" id="PF08281">
    <property type="entry name" value="Sigma70_r4_2"/>
    <property type="match status" value="1"/>
</dbReference>
<dbReference type="InterPro" id="IPR013324">
    <property type="entry name" value="RNA_pol_sigma_r3/r4-like"/>
</dbReference>
<dbReference type="GO" id="GO:0000428">
    <property type="term" value="C:DNA-directed RNA polymerase complex"/>
    <property type="evidence" value="ECO:0007669"/>
    <property type="project" value="UniProtKB-KW"/>
</dbReference>
<evidence type="ECO:0000259" key="6">
    <source>
        <dbReference type="Pfam" id="PF08281"/>
    </source>
</evidence>
<keyword evidence="7" id="KW-0240">DNA-directed RNA polymerase</keyword>
<name>A0AAU9DAY8_9BACT</name>
<accession>A0AAU9DAY8</accession>
<dbReference type="Gene3D" id="1.10.1740.10">
    <property type="match status" value="1"/>
</dbReference>
<dbReference type="CDD" id="cd06171">
    <property type="entry name" value="Sigma70_r4"/>
    <property type="match status" value="1"/>
</dbReference>
<evidence type="ECO:0000313" key="8">
    <source>
        <dbReference type="Proteomes" id="UP001348817"/>
    </source>
</evidence>
<dbReference type="InterPro" id="IPR036388">
    <property type="entry name" value="WH-like_DNA-bd_sf"/>
</dbReference>
<keyword evidence="8" id="KW-1185">Reference proteome</keyword>
<dbReference type="InterPro" id="IPR013249">
    <property type="entry name" value="RNA_pol_sigma70_r4_t2"/>
</dbReference>
<dbReference type="GO" id="GO:0016987">
    <property type="term" value="F:sigma factor activity"/>
    <property type="evidence" value="ECO:0007669"/>
    <property type="project" value="UniProtKB-KW"/>
</dbReference>
<keyword evidence="4" id="KW-0804">Transcription</keyword>
<evidence type="ECO:0000256" key="2">
    <source>
        <dbReference type="ARBA" id="ARBA00023015"/>
    </source>
</evidence>
<comment type="similarity">
    <text evidence="1">Belongs to the sigma-70 factor family. ECF subfamily.</text>
</comment>
<dbReference type="SUPFAM" id="SSF88659">
    <property type="entry name" value="Sigma3 and sigma4 domains of RNA polymerase sigma factors"/>
    <property type="match status" value="1"/>
</dbReference>
<dbReference type="InterPro" id="IPR013325">
    <property type="entry name" value="RNA_pol_sigma_r2"/>
</dbReference>